<dbReference type="RefSeq" id="WP_207690212.1">
    <property type="nucleotide sequence ID" value="NZ_CP061799.1"/>
</dbReference>
<reference evidence="3" key="1">
    <citation type="journal article" date="2021" name="Microb. Physiol.">
        <title>Proteogenomic Insights into the Physiology of Marine, Sulfate-Reducing, Filamentous Desulfonema limicola and Desulfonema magnum.</title>
        <authorList>
            <person name="Schnaars V."/>
            <person name="Wohlbrand L."/>
            <person name="Scheve S."/>
            <person name="Hinrichs C."/>
            <person name="Reinhardt R."/>
            <person name="Rabus R."/>
        </authorList>
    </citation>
    <scope>NUCLEOTIDE SEQUENCE</scope>
    <source>
        <strain evidence="3">5ac10</strain>
    </source>
</reference>
<protein>
    <recommendedName>
        <fullName evidence="2">DUF8180 domain-containing protein</fullName>
    </recommendedName>
</protein>
<evidence type="ECO:0000313" key="4">
    <source>
        <dbReference type="Proteomes" id="UP000663720"/>
    </source>
</evidence>
<name>A0A975B3Y7_9BACT</name>
<dbReference type="KEGG" id="dli:dnl_05590"/>
<feature type="region of interest" description="Disordered" evidence="1">
    <location>
        <begin position="1"/>
        <end position="23"/>
    </location>
</feature>
<dbReference type="InterPro" id="IPR058493">
    <property type="entry name" value="DUF8180"/>
</dbReference>
<sequence>MSHHHHDNNHHHHHHESNTQLSFEDKMVTLTEHWKNHNLDHAVSYREWAEKAKENNMPAISAILEQVADMTLEINKKFEQAASLIKKG</sequence>
<feature type="domain" description="DUF8180" evidence="2">
    <location>
        <begin position="28"/>
        <end position="84"/>
    </location>
</feature>
<evidence type="ECO:0000313" key="3">
    <source>
        <dbReference type="EMBL" id="QTA78338.1"/>
    </source>
</evidence>
<feature type="compositionally biased region" description="Basic residues" evidence="1">
    <location>
        <begin position="1"/>
        <end position="15"/>
    </location>
</feature>
<proteinExistence type="predicted"/>
<gene>
    <name evidence="3" type="ORF">dnl_05590</name>
</gene>
<dbReference type="Pfam" id="PF26551">
    <property type="entry name" value="DUF8180"/>
    <property type="match status" value="1"/>
</dbReference>
<keyword evidence="4" id="KW-1185">Reference proteome</keyword>
<dbReference type="EMBL" id="CP061799">
    <property type="protein sequence ID" value="QTA78338.1"/>
    <property type="molecule type" value="Genomic_DNA"/>
</dbReference>
<dbReference type="AlphaFoldDB" id="A0A975B3Y7"/>
<accession>A0A975B3Y7</accession>
<organism evidence="3 4">
    <name type="scientific">Desulfonema limicola</name>
    <dbReference type="NCBI Taxonomy" id="45656"/>
    <lineage>
        <taxon>Bacteria</taxon>
        <taxon>Pseudomonadati</taxon>
        <taxon>Thermodesulfobacteriota</taxon>
        <taxon>Desulfobacteria</taxon>
        <taxon>Desulfobacterales</taxon>
        <taxon>Desulfococcaceae</taxon>
        <taxon>Desulfonema</taxon>
    </lineage>
</organism>
<dbReference type="Proteomes" id="UP000663720">
    <property type="component" value="Chromosome"/>
</dbReference>
<evidence type="ECO:0000259" key="2">
    <source>
        <dbReference type="Pfam" id="PF26551"/>
    </source>
</evidence>
<evidence type="ECO:0000256" key="1">
    <source>
        <dbReference type="SAM" id="MobiDB-lite"/>
    </source>
</evidence>